<reference evidence="2 3" key="1">
    <citation type="journal article" date="2019" name="Int. J. Syst. Evol. Microbiol.">
        <title>The Global Catalogue of Microorganisms (GCM) 10K type strain sequencing project: providing services to taxonomists for standard genome sequencing and annotation.</title>
        <authorList>
            <consortium name="The Broad Institute Genomics Platform"/>
            <consortium name="The Broad Institute Genome Sequencing Center for Infectious Disease"/>
            <person name="Wu L."/>
            <person name="Ma J."/>
        </authorList>
    </citation>
    <scope>NUCLEOTIDE SEQUENCE [LARGE SCALE GENOMIC DNA]</scope>
    <source>
        <strain evidence="2 3">PSR21</strain>
    </source>
</reference>
<dbReference type="AlphaFoldDB" id="A0ABD6A3R1"/>
<keyword evidence="1" id="KW-1133">Transmembrane helix</keyword>
<evidence type="ECO:0000313" key="2">
    <source>
        <dbReference type="EMBL" id="MFC7315239.1"/>
    </source>
</evidence>
<comment type="caution">
    <text evidence="2">The sequence shown here is derived from an EMBL/GenBank/DDBJ whole genome shotgun (WGS) entry which is preliminary data.</text>
</comment>
<keyword evidence="3" id="KW-1185">Reference proteome</keyword>
<feature type="transmembrane region" description="Helical" evidence="1">
    <location>
        <begin position="20"/>
        <end position="41"/>
    </location>
</feature>
<dbReference type="RefSeq" id="WP_276304645.1">
    <property type="nucleotide sequence ID" value="NZ_CP119992.1"/>
</dbReference>
<dbReference type="Proteomes" id="UP001596547">
    <property type="component" value="Unassembled WGS sequence"/>
</dbReference>
<name>A0ABD6A3R1_9EURY</name>
<dbReference type="Pfam" id="PF09489">
    <property type="entry name" value="CbtB"/>
    <property type="match status" value="1"/>
</dbReference>
<evidence type="ECO:0000256" key="1">
    <source>
        <dbReference type="SAM" id="Phobius"/>
    </source>
</evidence>
<protein>
    <submittedName>
        <fullName evidence="2">CbtB domain-containing protein</fullName>
    </submittedName>
</protein>
<evidence type="ECO:0000313" key="3">
    <source>
        <dbReference type="Proteomes" id="UP001596547"/>
    </source>
</evidence>
<dbReference type="InterPro" id="IPR012667">
    <property type="entry name" value="CbtB_put"/>
</dbReference>
<dbReference type="GeneID" id="79314198"/>
<gene>
    <name evidence="2" type="ORF">ACFQPE_00300</name>
</gene>
<dbReference type="EMBL" id="JBHTBF010000001">
    <property type="protein sequence ID" value="MFC7315239.1"/>
    <property type="molecule type" value="Genomic_DNA"/>
</dbReference>
<proteinExistence type="predicted"/>
<sequence>MTSTNETVHDRFETVQIELTAGEIAAGLALLAALTFALMFLQDPLAHDSLHTFRHAAGITCH</sequence>
<keyword evidence="1" id="KW-0472">Membrane</keyword>
<organism evidence="2 3">
    <name type="scientific">Halomarina halobia</name>
    <dbReference type="NCBI Taxonomy" id="3033386"/>
    <lineage>
        <taxon>Archaea</taxon>
        <taxon>Methanobacteriati</taxon>
        <taxon>Methanobacteriota</taxon>
        <taxon>Stenosarchaea group</taxon>
        <taxon>Halobacteria</taxon>
        <taxon>Halobacteriales</taxon>
        <taxon>Natronomonadaceae</taxon>
        <taxon>Halomarina</taxon>
    </lineage>
</organism>
<accession>A0ABD6A3R1</accession>
<keyword evidence="1" id="KW-0812">Transmembrane</keyword>